<gene>
    <name evidence="1" type="ORF">D1832_14255</name>
</gene>
<sequence>MTEYATLPGAVQPRFPLEHLIVTLRDIDAYYAWSDKREWLMDPADEDTWLLSRRAFVRIGERAADSIPDLHERRSCQ</sequence>
<reference evidence="1 2" key="1">
    <citation type="submission" date="2018-08" db="EMBL/GenBank/DDBJ databases">
        <title>Whole genome sequence analysis of Dermacoccus abyssi bacteria isolated from Deep Mariana trench Micromonospora spp reveals genes involved in the environmental adaptation and production of secondary metabolites.</title>
        <authorList>
            <person name="Abdel-Mageed W.M."/>
            <person name="Lehri B."/>
            <person name="Nouioui I."/>
            <person name="Goodfellow I."/>
            <person name="Jaspars M."/>
            <person name="Karlyshev A."/>
        </authorList>
    </citation>
    <scope>NUCLEOTIDE SEQUENCE [LARGE SCALE GENOMIC DNA]</scope>
    <source>
        <strain evidence="1 2">MT1.1</strain>
    </source>
</reference>
<organism evidence="1 2">
    <name type="scientific">Dermacoccus abyssi</name>
    <dbReference type="NCBI Taxonomy" id="322596"/>
    <lineage>
        <taxon>Bacteria</taxon>
        <taxon>Bacillati</taxon>
        <taxon>Actinomycetota</taxon>
        <taxon>Actinomycetes</taxon>
        <taxon>Micrococcales</taxon>
        <taxon>Dermacoccaceae</taxon>
        <taxon>Dermacoccus</taxon>
    </lineage>
</organism>
<accession>A0A417Z0K5</accession>
<dbReference type="Proteomes" id="UP000285376">
    <property type="component" value="Unassembled WGS sequence"/>
</dbReference>
<name>A0A417Z0K5_9MICO</name>
<protein>
    <submittedName>
        <fullName evidence="1">Uncharacterized protein</fullName>
    </submittedName>
</protein>
<evidence type="ECO:0000313" key="1">
    <source>
        <dbReference type="EMBL" id="RHW43762.1"/>
    </source>
</evidence>
<dbReference type="RefSeq" id="WP_118915019.1">
    <property type="nucleotide sequence ID" value="NZ_CBCRVH010000012.1"/>
</dbReference>
<proteinExistence type="predicted"/>
<dbReference type="EMBL" id="QWLM01000024">
    <property type="protein sequence ID" value="RHW43762.1"/>
    <property type="molecule type" value="Genomic_DNA"/>
</dbReference>
<evidence type="ECO:0000313" key="2">
    <source>
        <dbReference type="Proteomes" id="UP000285376"/>
    </source>
</evidence>
<dbReference type="AlphaFoldDB" id="A0A417Z0K5"/>
<comment type="caution">
    <text evidence="1">The sequence shown here is derived from an EMBL/GenBank/DDBJ whole genome shotgun (WGS) entry which is preliminary data.</text>
</comment>